<evidence type="ECO:0000256" key="9">
    <source>
        <dbReference type="ARBA" id="ARBA00022840"/>
    </source>
</evidence>
<evidence type="ECO:0000256" key="13">
    <source>
        <dbReference type="SAM" id="Coils"/>
    </source>
</evidence>
<dbReference type="EMBL" id="QRMN01000079">
    <property type="protein sequence ID" value="RHJ69763.1"/>
    <property type="molecule type" value="Genomic_DNA"/>
</dbReference>
<dbReference type="InterPro" id="IPR005467">
    <property type="entry name" value="His_kinase_dom"/>
</dbReference>
<keyword evidence="9" id="KW-0067">ATP-binding</keyword>
<evidence type="ECO:0000256" key="2">
    <source>
        <dbReference type="ARBA" id="ARBA00004236"/>
    </source>
</evidence>
<comment type="subcellular location">
    <subcellularLocation>
        <location evidence="2">Cell membrane</location>
    </subcellularLocation>
</comment>
<dbReference type="RefSeq" id="WP_117588718.1">
    <property type="nucleotide sequence ID" value="NZ_JADPEF010000016.1"/>
</dbReference>
<name>A0A3E4HGX7_PHOVU</name>
<keyword evidence="10" id="KW-0902">Two-component regulatory system</keyword>
<evidence type="ECO:0000256" key="3">
    <source>
        <dbReference type="ARBA" id="ARBA00012438"/>
    </source>
</evidence>
<evidence type="ECO:0000256" key="4">
    <source>
        <dbReference type="ARBA" id="ARBA00022475"/>
    </source>
</evidence>
<dbReference type="PANTHER" id="PTHR43547:SF2">
    <property type="entry name" value="HYBRID SIGNAL TRANSDUCTION HISTIDINE KINASE C"/>
    <property type="match status" value="1"/>
</dbReference>
<dbReference type="SUPFAM" id="SSF55874">
    <property type="entry name" value="ATPase domain of HSP90 chaperone/DNA topoisomerase II/histidine kinase"/>
    <property type="match status" value="1"/>
</dbReference>
<dbReference type="EC" id="2.7.13.3" evidence="3"/>
<reference evidence="20 21" key="1">
    <citation type="submission" date="2018-08" db="EMBL/GenBank/DDBJ databases">
        <title>A genome reference for cultivated species of the human gut microbiota.</title>
        <authorList>
            <person name="Zou Y."/>
            <person name="Xue W."/>
            <person name="Luo G."/>
        </authorList>
    </citation>
    <scope>NUCLEOTIDE SEQUENCE [LARGE SCALE GENOMIC DNA]</scope>
    <source>
        <strain evidence="19 22">AM09-18</strain>
        <strain evidence="18 21">OM08-13BH</strain>
        <strain evidence="17 20">TM05-16</strain>
    </source>
</reference>
<dbReference type="GeneID" id="79857689"/>
<gene>
    <name evidence="19" type="ORF">DW105_20495</name>
    <name evidence="18" type="ORF">DXC16_07625</name>
    <name evidence="17" type="ORF">DXD46_17410</name>
</gene>
<dbReference type="EMBL" id="QSTG01000010">
    <property type="protein sequence ID" value="RGM44938.1"/>
    <property type="molecule type" value="Genomic_DNA"/>
</dbReference>
<dbReference type="Pfam" id="PF00512">
    <property type="entry name" value="HisKA"/>
    <property type="match status" value="1"/>
</dbReference>
<keyword evidence="14" id="KW-1133">Transmembrane helix</keyword>
<dbReference type="InterPro" id="IPR036641">
    <property type="entry name" value="HPT_dom_sf"/>
</dbReference>
<dbReference type="GO" id="GO:0005886">
    <property type="term" value="C:plasma membrane"/>
    <property type="evidence" value="ECO:0007669"/>
    <property type="project" value="UniProtKB-SubCell"/>
</dbReference>
<sequence>MRSTIGTKFLRTLIAAGYLLMCLLAVGIMYLWFYEWKEIEALETENRRINAFRQEVHLVYGEMTGLSLLGESVLEWEDEDLEHYHIRRMAVDSLLCRFKTVYPAERIDSVRHLLESKENLLCSIVEVLNKQENLNREIAKRVPFIAAKSTQEQPKKTKRKGFLGLFGKKEKSKPTATTSMLHALNRKEITQQQAQSRRLSEHADSLAMRNSELNRQLQSLIGQMDRKVERDLQKREAEITAMRERSFFQIGGLTGFLFLLLVVSYIIIHRDIRRIKRYKAKTVNLIRQLHESDMRNRELISSRKRAMHTITHELRTPLTAIHGYAELIANGENATQTERYSGNIRQASQRMIAMLNTLLDFFRLDSGKESANTSPFRLQGMADALSAEFAPLAETKDLCLTVECNTDVILMGDKERIMQVSANLLSNAIKFTQAGSVSLRMDYNGNNLSIVVEDTGSGMSEEEQQRVFGAFERLSNAATQDGFGLGLSIVKRIVDMLGGTVRLESKKGRGSRFTIEIPMQTADIAVIEKKEVQEQYPYSERAYSVIMLDDNDILLSMAMDMYAHYGIRCDVCTNTSDLMEAMRTKDYDLLITDLKMPEINGFEVLELLRSSHVGNSKTIPVIVATASGSCTEEELLAHGFSACLFKPFGLSELLAVSGKCLSVSSVKNNKEKQPDLSSLLAYGDKVTMLDKLKTETEKDMQAISDAGERCDRKELDMQVHRLRSSWAVIRADKPLWELHRLLHSDTECSDNEIQHTVNAVLAMGDKIVEQAKKRKEDGL</sequence>
<dbReference type="Proteomes" id="UP000260640">
    <property type="component" value="Unassembled WGS sequence"/>
</dbReference>
<dbReference type="CDD" id="cd00082">
    <property type="entry name" value="HisKA"/>
    <property type="match status" value="1"/>
</dbReference>
<evidence type="ECO:0000256" key="11">
    <source>
        <dbReference type="ARBA" id="ARBA00023136"/>
    </source>
</evidence>
<dbReference type="InterPro" id="IPR003661">
    <property type="entry name" value="HisK_dim/P_dom"/>
</dbReference>
<protein>
    <recommendedName>
        <fullName evidence="3">histidine kinase</fullName>
        <ecNumber evidence="3">2.7.13.3</ecNumber>
    </recommendedName>
</protein>
<dbReference type="PANTHER" id="PTHR43547">
    <property type="entry name" value="TWO-COMPONENT HISTIDINE KINASE"/>
    <property type="match status" value="1"/>
</dbReference>
<dbReference type="Gene3D" id="1.10.287.130">
    <property type="match status" value="1"/>
</dbReference>
<dbReference type="InterPro" id="IPR004358">
    <property type="entry name" value="Sig_transdc_His_kin-like_C"/>
</dbReference>
<dbReference type="FunFam" id="3.30.565.10:FF:000023">
    <property type="entry name" value="PAS domain-containing sensor histidine kinase"/>
    <property type="match status" value="1"/>
</dbReference>
<dbReference type="PROSITE" id="PS50109">
    <property type="entry name" value="HIS_KIN"/>
    <property type="match status" value="1"/>
</dbReference>
<evidence type="ECO:0000256" key="12">
    <source>
        <dbReference type="PROSITE-ProRule" id="PRU00169"/>
    </source>
</evidence>
<keyword evidence="8" id="KW-0418">Kinase</keyword>
<dbReference type="PROSITE" id="PS50110">
    <property type="entry name" value="RESPONSE_REGULATORY"/>
    <property type="match status" value="1"/>
</dbReference>
<dbReference type="SMART" id="SM00388">
    <property type="entry name" value="HisKA"/>
    <property type="match status" value="1"/>
</dbReference>
<feature type="domain" description="Histidine kinase" evidence="15">
    <location>
        <begin position="309"/>
        <end position="521"/>
    </location>
</feature>
<organism evidence="17 20">
    <name type="scientific">Phocaeicola vulgatus</name>
    <name type="common">Bacteroides vulgatus</name>
    <dbReference type="NCBI Taxonomy" id="821"/>
    <lineage>
        <taxon>Bacteria</taxon>
        <taxon>Pseudomonadati</taxon>
        <taxon>Bacteroidota</taxon>
        <taxon>Bacteroidia</taxon>
        <taxon>Bacteroidales</taxon>
        <taxon>Bacteroidaceae</taxon>
        <taxon>Phocaeicola</taxon>
    </lineage>
</organism>
<dbReference type="PRINTS" id="PR00344">
    <property type="entry name" value="BCTRLSENSOR"/>
</dbReference>
<evidence type="ECO:0000256" key="1">
    <source>
        <dbReference type="ARBA" id="ARBA00000085"/>
    </source>
</evidence>
<comment type="caution">
    <text evidence="17">The sequence shown here is derived from an EMBL/GenBank/DDBJ whole genome shotgun (WGS) entry which is preliminary data.</text>
</comment>
<dbReference type="Pfam" id="PF02518">
    <property type="entry name" value="HATPase_c"/>
    <property type="match status" value="1"/>
</dbReference>
<dbReference type="SMART" id="SM00387">
    <property type="entry name" value="HATPase_c"/>
    <property type="match status" value="1"/>
</dbReference>
<evidence type="ECO:0000313" key="21">
    <source>
        <dbReference type="Proteomes" id="UP000261003"/>
    </source>
</evidence>
<keyword evidence="5 12" id="KW-0597">Phosphoprotein</keyword>
<evidence type="ECO:0000313" key="18">
    <source>
        <dbReference type="EMBL" id="RGM44938.1"/>
    </source>
</evidence>
<evidence type="ECO:0000256" key="10">
    <source>
        <dbReference type="ARBA" id="ARBA00023012"/>
    </source>
</evidence>
<evidence type="ECO:0000259" key="16">
    <source>
        <dbReference type="PROSITE" id="PS50110"/>
    </source>
</evidence>
<proteinExistence type="predicted"/>
<dbReference type="SUPFAM" id="SSF47226">
    <property type="entry name" value="Histidine-containing phosphotransfer domain, HPT domain"/>
    <property type="match status" value="1"/>
</dbReference>
<keyword evidence="11 14" id="KW-0472">Membrane</keyword>
<evidence type="ECO:0000313" key="19">
    <source>
        <dbReference type="EMBL" id="RHJ69763.1"/>
    </source>
</evidence>
<dbReference type="GO" id="GO:0005524">
    <property type="term" value="F:ATP binding"/>
    <property type="evidence" value="ECO:0007669"/>
    <property type="project" value="UniProtKB-KW"/>
</dbReference>
<evidence type="ECO:0000256" key="7">
    <source>
        <dbReference type="ARBA" id="ARBA00022741"/>
    </source>
</evidence>
<keyword evidence="4" id="KW-1003">Cell membrane</keyword>
<dbReference type="SMART" id="SM00448">
    <property type="entry name" value="REC"/>
    <property type="match status" value="1"/>
</dbReference>
<feature type="transmembrane region" description="Helical" evidence="14">
    <location>
        <begin position="247"/>
        <end position="268"/>
    </location>
</feature>
<dbReference type="InterPro" id="IPR003594">
    <property type="entry name" value="HATPase_dom"/>
</dbReference>
<evidence type="ECO:0000256" key="6">
    <source>
        <dbReference type="ARBA" id="ARBA00022679"/>
    </source>
</evidence>
<keyword evidence="6" id="KW-0808">Transferase</keyword>
<evidence type="ECO:0000256" key="8">
    <source>
        <dbReference type="ARBA" id="ARBA00022777"/>
    </source>
</evidence>
<dbReference type="AlphaFoldDB" id="A0A3E4HGX7"/>
<dbReference type="EMBL" id="QSPP01000073">
    <property type="protein sequence ID" value="RGJ82130.1"/>
    <property type="molecule type" value="Genomic_DNA"/>
</dbReference>
<dbReference type="InterPro" id="IPR011006">
    <property type="entry name" value="CheY-like_superfamily"/>
</dbReference>
<feature type="transmembrane region" description="Helical" evidence="14">
    <location>
        <begin position="12"/>
        <end position="33"/>
    </location>
</feature>
<dbReference type="InterPro" id="IPR001789">
    <property type="entry name" value="Sig_transdc_resp-reg_receiver"/>
</dbReference>
<feature type="coiled-coil region" evidence="13">
    <location>
        <begin position="203"/>
        <end position="230"/>
    </location>
</feature>
<dbReference type="InterPro" id="IPR036890">
    <property type="entry name" value="HATPase_C_sf"/>
</dbReference>
<evidence type="ECO:0000313" key="22">
    <source>
        <dbReference type="Proteomes" id="UP000283958"/>
    </source>
</evidence>
<dbReference type="Proteomes" id="UP000261003">
    <property type="component" value="Unassembled WGS sequence"/>
</dbReference>
<keyword evidence="13" id="KW-0175">Coiled coil</keyword>
<accession>A0A3E4HGX7</accession>
<dbReference type="SUPFAM" id="SSF52172">
    <property type="entry name" value="CheY-like"/>
    <property type="match status" value="1"/>
</dbReference>
<evidence type="ECO:0000313" key="20">
    <source>
        <dbReference type="Proteomes" id="UP000260640"/>
    </source>
</evidence>
<keyword evidence="7" id="KW-0547">Nucleotide-binding</keyword>
<dbReference type="Gene3D" id="3.40.50.2300">
    <property type="match status" value="1"/>
</dbReference>
<evidence type="ECO:0000313" key="17">
    <source>
        <dbReference type="EMBL" id="RGJ82130.1"/>
    </source>
</evidence>
<evidence type="ECO:0000259" key="15">
    <source>
        <dbReference type="PROSITE" id="PS50109"/>
    </source>
</evidence>
<dbReference type="Proteomes" id="UP000283958">
    <property type="component" value="Unassembled WGS sequence"/>
</dbReference>
<keyword evidence="14" id="KW-0812">Transmembrane</keyword>
<feature type="modified residue" description="4-aspartylphosphate" evidence="12">
    <location>
        <position position="593"/>
    </location>
</feature>
<comment type="catalytic activity">
    <reaction evidence="1">
        <text>ATP + protein L-histidine = ADP + protein N-phospho-L-histidine.</text>
        <dbReference type="EC" id="2.7.13.3"/>
    </reaction>
</comment>
<dbReference type="Gene3D" id="3.30.565.10">
    <property type="entry name" value="Histidine kinase-like ATPase, C-terminal domain"/>
    <property type="match status" value="1"/>
</dbReference>
<feature type="domain" description="Response regulatory" evidence="16">
    <location>
        <begin position="544"/>
        <end position="661"/>
    </location>
</feature>
<dbReference type="SUPFAM" id="SSF47384">
    <property type="entry name" value="Homodimeric domain of signal transducing histidine kinase"/>
    <property type="match status" value="1"/>
</dbReference>
<dbReference type="InterPro" id="IPR036097">
    <property type="entry name" value="HisK_dim/P_sf"/>
</dbReference>
<evidence type="ECO:0000256" key="14">
    <source>
        <dbReference type="SAM" id="Phobius"/>
    </source>
</evidence>
<dbReference type="GO" id="GO:0000155">
    <property type="term" value="F:phosphorelay sensor kinase activity"/>
    <property type="evidence" value="ECO:0007669"/>
    <property type="project" value="InterPro"/>
</dbReference>
<evidence type="ECO:0000256" key="5">
    <source>
        <dbReference type="ARBA" id="ARBA00022553"/>
    </source>
</evidence>
<dbReference type="Pfam" id="PF00072">
    <property type="entry name" value="Response_reg"/>
    <property type="match status" value="1"/>
</dbReference>